<evidence type="ECO:0000313" key="2">
    <source>
        <dbReference type="EMBL" id="BDA64487.1"/>
    </source>
</evidence>
<evidence type="ECO:0000256" key="1">
    <source>
        <dbReference type="SAM" id="MobiDB-lite"/>
    </source>
</evidence>
<organism evidence="2 3">
    <name type="scientific">Actinomyces capricornis</name>
    <dbReference type="NCBI Taxonomy" id="2755559"/>
    <lineage>
        <taxon>Bacteria</taxon>
        <taxon>Bacillati</taxon>
        <taxon>Actinomycetota</taxon>
        <taxon>Actinomycetes</taxon>
        <taxon>Actinomycetales</taxon>
        <taxon>Actinomycetaceae</taxon>
        <taxon>Actinomyces</taxon>
    </lineage>
</organism>
<sequence length="42" mass="4730">MGAQQWYEHEREPSSLTSREGNSGTWRRAARAAPGGARRGWD</sequence>
<reference evidence="2 3" key="1">
    <citation type="submission" date="2021-08" db="EMBL/GenBank/DDBJ databases">
        <title>Whole genome sequence of novel Actinomyces species strain MAS-1.</title>
        <authorList>
            <person name="Saito M."/>
            <person name="Kuwahara N."/>
            <person name="Takizawa T."/>
            <person name="Gotouda H."/>
            <person name="Ochiai T."/>
        </authorList>
    </citation>
    <scope>NUCLEOTIDE SEQUENCE [LARGE SCALE GENOMIC DNA]</scope>
    <source>
        <strain evidence="2 3">MAS-1</strain>
    </source>
</reference>
<dbReference type="EMBL" id="AP025017">
    <property type="protein sequence ID" value="BDA64487.1"/>
    <property type="molecule type" value="Genomic_DNA"/>
</dbReference>
<protein>
    <submittedName>
        <fullName evidence="2">Uncharacterized protein</fullName>
    </submittedName>
</protein>
<proteinExistence type="predicted"/>
<feature type="region of interest" description="Disordered" evidence="1">
    <location>
        <begin position="1"/>
        <end position="42"/>
    </location>
</feature>
<keyword evidence="3" id="KW-1185">Reference proteome</keyword>
<name>A0ABN6K4C6_9ACTO</name>
<accession>A0ABN6K4C6</accession>
<gene>
    <name evidence="2" type="ORF">MANAM107_13210</name>
</gene>
<feature type="compositionally biased region" description="Polar residues" evidence="1">
    <location>
        <begin position="14"/>
        <end position="25"/>
    </location>
</feature>
<evidence type="ECO:0000313" key="3">
    <source>
        <dbReference type="Proteomes" id="UP000824496"/>
    </source>
</evidence>
<dbReference type="Proteomes" id="UP000824496">
    <property type="component" value="Chromosome"/>
</dbReference>